<dbReference type="Proteomes" id="UP000245609">
    <property type="component" value="Unassembled WGS sequence"/>
</dbReference>
<dbReference type="PANTHER" id="PTHR47260:SF1">
    <property type="entry name" value="UPF0644 PROTEIN PB2B4.06"/>
    <property type="match status" value="1"/>
</dbReference>
<dbReference type="PANTHER" id="PTHR47260">
    <property type="entry name" value="UPF0644 PROTEIN PB2B4.06"/>
    <property type="match status" value="1"/>
</dbReference>
<comment type="caution">
    <text evidence="3">The sequence shown here is derived from an EMBL/GenBank/DDBJ whole genome shotgun (WGS) entry which is preliminary data.</text>
</comment>
<dbReference type="STRING" id="133381.A0A2T9ZHZ4"/>
<protein>
    <recommendedName>
        <fullName evidence="2">Thioesterase domain-containing protein</fullName>
    </recommendedName>
</protein>
<keyword evidence="1" id="KW-0472">Membrane</keyword>
<evidence type="ECO:0000313" key="4">
    <source>
        <dbReference type="Proteomes" id="UP000245609"/>
    </source>
</evidence>
<feature type="transmembrane region" description="Helical" evidence="1">
    <location>
        <begin position="12"/>
        <end position="30"/>
    </location>
</feature>
<reference evidence="3 4" key="1">
    <citation type="journal article" date="2018" name="MBio">
        <title>Comparative Genomics Reveals the Core Gene Toolbox for the Fungus-Insect Symbiosis.</title>
        <authorList>
            <person name="Wang Y."/>
            <person name="Stata M."/>
            <person name="Wang W."/>
            <person name="Stajich J.E."/>
            <person name="White M.M."/>
            <person name="Moncalvo J.M."/>
        </authorList>
    </citation>
    <scope>NUCLEOTIDE SEQUENCE [LARGE SCALE GENOMIC DNA]</scope>
    <source>
        <strain evidence="3 4">SC-DP-2</strain>
    </source>
</reference>
<proteinExistence type="predicted"/>
<feature type="domain" description="Thioesterase" evidence="2">
    <location>
        <begin position="146"/>
        <end position="219"/>
    </location>
</feature>
<dbReference type="InterPro" id="IPR052061">
    <property type="entry name" value="PTE-AB_protein"/>
</dbReference>
<keyword evidence="1" id="KW-1133">Transmembrane helix</keyword>
<dbReference type="AlphaFoldDB" id="A0A2T9ZHZ4"/>
<dbReference type="Gene3D" id="3.10.129.10">
    <property type="entry name" value="Hotdog Thioesterase"/>
    <property type="match status" value="1"/>
</dbReference>
<dbReference type="EMBL" id="MBFS01000150">
    <property type="protein sequence ID" value="PVV04204.1"/>
    <property type="molecule type" value="Genomic_DNA"/>
</dbReference>
<dbReference type="SUPFAM" id="SSF54637">
    <property type="entry name" value="Thioesterase/thiol ester dehydrase-isomerase"/>
    <property type="match status" value="1"/>
</dbReference>
<evidence type="ECO:0000259" key="2">
    <source>
        <dbReference type="Pfam" id="PF03061"/>
    </source>
</evidence>
<evidence type="ECO:0000313" key="3">
    <source>
        <dbReference type="EMBL" id="PVV04204.1"/>
    </source>
</evidence>
<dbReference type="CDD" id="cd03443">
    <property type="entry name" value="PaaI_thioesterase"/>
    <property type="match status" value="1"/>
</dbReference>
<evidence type="ECO:0000256" key="1">
    <source>
        <dbReference type="SAM" id="Phobius"/>
    </source>
</evidence>
<dbReference type="InterPro" id="IPR006683">
    <property type="entry name" value="Thioestr_dom"/>
</dbReference>
<dbReference type="OrthoDB" id="506431at2759"/>
<dbReference type="InterPro" id="IPR029069">
    <property type="entry name" value="HotDog_dom_sf"/>
</dbReference>
<sequence length="246" mass="27937">MSFGKSVAAKYFLFGGICSLLGAGSTLYLTRERKFINDPSSEQPSDKALLQYPMRKFESRYKSTKELEKELGELKIVKELRKDQNKWKELPFSYGINEKHKSTSFVHSTLNEPDHLLLPPIMFVEKEKKEVVYIFYIGQKLCGHPGITHGGVQAILYDEAMARPAFLNLPRNSAFTAYLNINYKSPAFVNQILIMKCKLEETDGRKALVTASLENTDNTIISTAESLFVAPRQAELIPDRSKDFDL</sequence>
<dbReference type="Pfam" id="PF03061">
    <property type="entry name" value="4HBT"/>
    <property type="match status" value="1"/>
</dbReference>
<accession>A0A2T9ZHZ4</accession>
<gene>
    <name evidence="3" type="ORF">BB560_001291</name>
</gene>
<organism evidence="3 4">
    <name type="scientific">Smittium megazygosporum</name>
    <dbReference type="NCBI Taxonomy" id="133381"/>
    <lineage>
        <taxon>Eukaryota</taxon>
        <taxon>Fungi</taxon>
        <taxon>Fungi incertae sedis</taxon>
        <taxon>Zoopagomycota</taxon>
        <taxon>Kickxellomycotina</taxon>
        <taxon>Harpellomycetes</taxon>
        <taxon>Harpellales</taxon>
        <taxon>Legeriomycetaceae</taxon>
        <taxon>Smittium</taxon>
    </lineage>
</organism>
<keyword evidence="4" id="KW-1185">Reference proteome</keyword>
<name>A0A2T9ZHZ4_9FUNG</name>
<keyword evidence="1" id="KW-0812">Transmembrane</keyword>